<keyword evidence="6" id="KW-0808">Transferase</keyword>
<reference evidence="14" key="3">
    <citation type="submission" date="2010-09" db="EMBL/GenBank/DDBJ databases">
        <title>Annotation of Gaeumannomyces graminis var. tritici R3-111a-1.</title>
        <authorList>
            <consortium name="The Broad Institute Genome Sequencing Platform"/>
            <person name="Ma L.-J."/>
            <person name="Dead R."/>
            <person name="Young S.K."/>
            <person name="Zeng Q."/>
            <person name="Gargeya S."/>
            <person name="Fitzgerald M."/>
            <person name="Haas B."/>
            <person name="Abouelleil A."/>
            <person name="Alvarado L."/>
            <person name="Arachchi H.M."/>
            <person name="Berlin A."/>
            <person name="Brown A."/>
            <person name="Chapman S.B."/>
            <person name="Chen Z."/>
            <person name="Dunbar C."/>
            <person name="Freedman E."/>
            <person name="Gearin G."/>
            <person name="Gellesch M."/>
            <person name="Goldberg J."/>
            <person name="Griggs A."/>
            <person name="Gujja S."/>
            <person name="Heiman D."/>
            <person name="Howarth C."/>
            <person name="Larson L."/>
            <person name="Lui A."/>
            <person name="MacDonald P.J.P."/>
            <person name="Mehta T."/>
            <person name="Montmayeur A."/>
            <person name="Murphy C."/>
            <person name="Neiman D."/>
            <person name="Pearson M."/>
            <person name="Priest M."/>
            <person name="Roberts A."/>
            <person name="Saif S."/>
            <person name="Shea T."/>
            <person name="Shenoy N."/>
            <person name="Sisk P."/>
            <person name="Stolte C."/>
            <person name="Sykes S."/>
            <person name="Yandava C."/>
            <person name="Wortman J."/>
            <person name="Nusbaum C."/>
            <person name="Birren B."/>
        </authorList>
    </citation>
    <scope>NUCLEOTIDE SEQUENCE</scope>
    <source>
        <strain evidence="14">R3-111a-1</strain>
    </source>
</reference>
<protein>
    <recommendedName>
        <fullName evidence="4">Methylated-DNA--protein-cysteine methyltransferase</fullName>
        <ecNumber evidence="3">2.1.1.63</ecNumber>
    </recommendedName>
    <alternativeName>
        <fullName evidence="9">6-O-methylguanine-DNA methyltransferase</fullName>
    </alternativeName>
    <alternativeName>
        <fullName evidence="10">O-6-methylguanine-DNA-alkyltransferase</fullName>
    </alternativeName>
</protein>
<keyword evidence="16" id="KW-1185">Reference proteome</keyword>
<dbReference type="SUPFAM" id="SSF46767">
    <property type="entry name" value="Methylated DNA-protein cysteine methyltransferase, C-terminal domain"/>
    <property type="match status" value="1"/>
</dbReference>
<evidence type="ECO:0000256" key="8">
    <source>
        <dbReference type="ARBA" id="ARBA00023204"/>
    </source>
</evidence>
<dbReference type="STRING" id="644352.J3PBC2"/>
<dbReference type="PANTHER" id="PTHR10815:SF13">
    <property type="entry name" value="METHYLATED-DNA--PROTEIN-CYSTEINE METHYLTRANSFERASE"/>
    <property type="match status" value="1"/>
</dbReference>
<sequence length="218" mass="23023">MPSIGTKRKRDIGVGPETTEKKRSARVTKVVLYPAKRDASKAPTVMTISHDGDNPTPNSTDTQPDPNPATPPLSTLASTIHNGNTGCHGDLERQQALSLIDAAATARDSTPFERRVWRLLVQIPRGRVSTYGALAAHLASSPRAVGNALRRNPFAPLVPCHRVVATGGGLGGFKGKVARRDGEGDTLREKRALLKGEGVGLDVAGGRVVGTPWDAFVG</sequence>
<feature type="compositionally biased region" description="Polar residues" evidence="12">
    <location>
        <begin position="55"/>
        <end position="64"/>
    </location>
</feature>
<evidence type="ECO:0000259" key="13">
    <source>
        <dbReference type="Pfam" id="PF01035"/>
    </source>
</evidence>
<evidence type="ECO:0000256" key="11">
    <source>
        <dbReference type="ARBA" id="ARBA00049348"/>
    </source>
</evidence>
<dbReference type="EnsemblFungi" id="EJT71538">
    <property type="protein sequence ID" value="EJT71538"/>
    <property type="gene ID" value="GGTG_10795"/>
</dbReference>
<evidence type="ECO:0000256" key="12">
    <source>
        <dbReference type="SAM" id="MobiDB-lite"/>
    </source>
</evidence>
<evidence type="ECO:0000256" key="2">
    <source>
        <dbReference type="ARBA" id="ARBA00008711"/>
    </source>
</evidence>
<dbReference type="AlphaFoldDB" id="J3PBC2"/>
<dbReference type="EMBL" id="GL385400">
    <property type="protein sequence ID" value="EJT71538.1"/>
    <property type="molecule type" value="Genomic_DNA"/>
</dbReference>
<evidence type="ECO:0000256" key="1">
    <source>
        <dbReference type="ARBA" id="ARBA00001286"/>
    </source>
</evidence>
<dbReference type="NCBIfam" id="TIGR00589">
    <property type="entry name" value="ogt"/>
    <property type="match status" value="1"/>
</dbReference>
<dbReference type="GO" id="GO:0003908">
    <property type="term" value="F:methylated-DNA-[protein]-cysteine S-methyltransferase activity"/>
    <property type="evidence" value="ECO:0007669"/>
    <property type="project" value="UniProtKB-EC"/>
</dbReference>
<gene>
    <name evidence="15" type="primary">20351253</name>
    <name evidence="14" type="ORF">GGTG_10795</name>
</gene>
<comment type="similarity">
    <text evidence="2">Belongs to the MGMT family.</text>
</comment>
<dbReference type="CDD" id="cd06445">
    <property type="entry name" value="ATase"/>
    <property type="match status" value="1"/>
</dbReference>
<reference evidence="14" key="2">
    <citation type="submission" date="2010-07" db="EMBL/GenBank/DDBJ databases">
        <authorList>
            <consortium name="The Broad Institute Genome Sequencing Platform"/>
            <consortium name="Broad Institute Genome Sequencing Center for Infectious Disease"/>
            <person name="Ma L.-J."/>
            <person name="Dead R."/>
            <person name="Young S."/>
            <person name="Zeng Q."/>
            <person name="Koehrsen M."/>
            <person name="Alvarado L."/>
            <person name="Berlin A."/>
            <person name="Chapman S.B."/>
            <person name="Chen Z."/>
            <person name="Freedman E."/>
            <person name="Gellesch M."/>
            <person name="Goldberg J."/>
            <person name="Griggs A."/>
            <person name="Gujja S."/>
            <person name="Heilman E.R."/>
            <person name="Heiman D."/>
            <person name="Hepburn T."/>
            <person name="Howarth C."/>
            <person name="Jen D."/>
            <person name="Larson L."/>
            <person name="Mehta T."/>
            <person name="Neiman D."/>
            <person name="Pearson M."/>
            <person name="Roberts A."/>
            <person name="Saif S."/>
            <person name="Shea T."/>
            <person name="Shenoy N."/>
            <person name="Sisk P."/>
            <person name="Stolte C."/>
            <person name="Sykes S."/>
            <person name="Walk T."/>
            <person name="White J."/>
            <person name="Yandava C."/>
            <person name="Haas B."/>
            <person name="Nusbaum C."/>
            <person name="Birren B."/>
        </authorList>
    </citation>
    <scope>NUCLEOTIDE SEQUENCE</scope>
    <source>
        <strain evidence="14">R3-111a-1</strain>
    </source>
</reference>
<reference evidence="15" key="4">
    <citation type="journal article" date="2015" name="G3 (Bethesda)">
        <title>Genome sequences of three phytopathogenic species of the Magnaporthaceae family of fungi.</title>
        <authorList>
            <person name="Okagaki L.H."/>
            <person name="Nunes C.C."/>
            <person name="Sailsbery J."/>
            <person name="Clay B."/>
            <person name="Brown D."/>
            <person name="John T."/>
            <person name="Oh Y."/>
            <person name="Young N."/>
            <person name="Fitzgerald M."/>
            <person name="Haas B.J."/>
            <person name="Zeng Q."/>
            <person name="Young S."/>
            <person name="Adiconis X."/>
            <person name="Fan L."/>
            <person name="Levin J.Z."/>
            <person name="Mitchell T.K."/>
            <person name="Okubara P.A."/>
            <person name="Farman M.L."/>
            <person name="Kohn L.M."/>
            <person name="Birren B."/>
            <person name="Ma L.-J."/>
            <person name="Dean R.A."/>
        </authorList>
    </citation>
    <scope>NUCLEOTIDE SEQUENCE</scope>
    <source>
        <strain evidence="15">R3-111a-1</strain>
    </source>
</reference>
<evidence type="ECO:0000256" key="9">
    <source>
        <dbReference type="ARBA" id="ARBA00030795"/>
    </source>
</evidence>
<dbReference type="HOGENOM" id="CLU_000445_52_3_1"/>
<dbReference type="EC" id="2.1.1.63" evidence="3"/>
<dbReference type="InterPro" id="IPR036217">
    <property type="entry name" value="MethylDNA_cys_MeTrfase_DNAb"/>
</dbReference>
<dbReference type="Proteomes" id="UP000006039">
    <property type="component" value="Unassembled WGS sequence"/>
</dbReference>
<feature type="region of interest" description="Disordered" evidence="12">
    <location>
        <begin position="1"/>
        <end position="73"/>
    </location>
</feature>
<dbReference type="Pfam" id="PF01035">
    <property type="entry name" value="DNA_binding_1"/>
    <property type="match status" value="1"/>
</dbReference>
<dbReference type="InterPro" id="IPR036388">
    <property type="entry name" value="WH-like_DNA-bd_sf"/>
</dbReference>
<keyword evidence="7" id="KW-0227">DNA damage</keyword>
<dbReference type="InterPro" id="IPR014048">
    <property type="entry name" value="MethylDNA_cys_MeTrfase_DNA-bd"/>
</dbReference>
<organism evidence="14">
    <name type="scientific">Gaeumannomyces tritici (strain R3-111a-1)</name>
    <name type="common">Wheat and barley take-all root rot fungus</name>
    <name type="synonym">Gaeumannomyces graminis var. tritici</name>
    <dbReference type="NCBI Taxonomy" id="644352"/>
    <lineage>
        <taxon>Eukaryota</taxon>
        <taxon>Fungi</taxon>
        <taxon>Dikarya</taxon>
        <taxon>Ascomycota</taxon>
        <taxon>Pezizomycotina</taxon>
        <taxon>Sordariomycetes</taxon>
        <taxon>Sordariomycetidae</taxon>
        <taxon>Magnaporthales</taxon>
        <taxon>Magnaporthaceae</taxon>
        <taxon>Gaeumannomyces</taxon>
    </lineage>
</organism>
<dbReference type="GeneID" id="20351253"/>
<dbReference type="PANTHER" id="PTHR10815">
    <property type="entry name" value="METHYLATED-DNA--PROTEIN-CYSTEINE METHYLTRANSFERASE"/>
    <property type="match status" value="1"/>
</dbReference>
<evidence type="ECO:0000256" key="4">
    <source>
        <dbReference type="ARBA" id="ARBA00015377"/>
    </source>
</evidence>
<keyword evidence="5" id="KW-0489">Methyltransferase</keyword>
<dbReference type="RefSeq" id="XP_009226935.1">
    <property type="nucleotide sequence ID" value="XM_009228671.1"/>
</dbReference>
<evidence type="ECO:0000256" key="7">
    <source>
        <dbReference type="ARBA" id="ARBA00022763"/>
    </source>
</evidence>
<dbReference type="eggNOG" id="KOG4062">
    <property type="taxonomic scope" value="Eukaryota"/>
</dbReference>
<evidence type="ECO:0000313" key="16">
    <source>
        <dbReference type="Proteomes" id="UP000006039"/>
    </source>
</evidence>
<evidence type="ECO:0000256" key="3">
    <source>
        <dbReference type="ARBA" id="ARBA00011918"/>
    </source>
</evidence>
<proteinExistence type="inferred from homology"/>
<evidence type="ECO:0000313" key="15">
    <source>
        <dbReference type="EnsemblFungi" id="EJT71538"/>
    </source>
</evidence>
<evidence type="ECO:0000256" key="5">
    <source>
        <dbReference type="ARBA" id="ARBA00022603"/>
    </source>
</evidence>
<reference evidence="15" key="5">
    <citation type="submission" date="2018-04" db="UniProtKB">
        <authorList>
            <consortium name="EnsemblFungi"/>
        </authorList>
    </citation>
    <scope>IDENTIFICATION</scope>
    <source>
        <strain evidence="15">R3-111a-1</strain>
    </source>
</reference>
<dbReference type="Gene3D" id="1.10.10.10">
    <property type="entry name" value="Winged helix-like DNA-binding domain superfamily/Winged helix DNA-binding domain"/>
    <property type="match status" value="1"/>
</dbReference>
<evidence type="ECO:0000256" key="6">
    <source>
        <dbReference type="ARBA" id="ARBA00022679"/>
    </source>
</evidence>
<accession>J3PBC2</accession>
<feature type="domain" description="Methylated-DNA-[protein]-cysteine S-methyltransferase DNA binding" evidence="13">
    <location>
        <begin position="111"/>
        <end position="199"/>
    </location>
</feature>
<comment type="catalytic activity">
    <reaction evidence="11">
        <text>a 6-O-methyl-2'-deoxyguanosine in DNA + L-cysteinyl-[protein] = S-methyl-L-cysteinyl-[protein] + a 2'-deoxyguanosine in DNA</text>
        <dbReference type="Rhea" id="RHEA:24000"/>
        <dbReference type="Rhea" id="RHEA-COMP:10131"/>
        <dbReference type="Rhea" id="RHEA-COMP:10132"/>
        <dbReference type="Rhea" id="RHEA-COMP:11367"/>
        <dbReference type="Rhea" id="RHEA-COMP:11368"/>
        <dbReference type="ChEBI" id="CHEBI:29950"/>
        <dbReference type="ChEBI" id="CHEBI:82612"/>
        <dbReference type="ChEBI" id="CHEBI:85445"/>
        <dbReference type="ChEBI" id="CHEBI:85448"/>
        <dbReference type="EC" id="2.1.1.63"/>
    </reaction>
</comment>
<dbReference type="GO" id="GO:0006281">
    <property type="term" value="P:DNA repair"/>
    <property type="evidence" value="ECO:0007669"/>
    <property type="project" value="UniProtKB-KW"/>
</dbReference>
<feature type="compositionally biased region" description="Basic residues" evidence="12">
    <location>
        <begin position="1"/>
        <end position="10"/>
    </location>
</feature>
<keyword evidence="8" id="KW-0234">DNA repair</keyword>
<evidence type="ECO:0000256" key="10">
    <source>
        <dbReference type="ARBA" id="ARBA00031621"/>
    </source>
</evidence>
<dbReference type="PROSITE" id="PS00374">
    <property type="entry name" value="MGMT"/>
    <property type="match status" value="1"/>
</dbReference>
<dbReference type="GO" id="GO:0032259">
    <property type="term" value="P:methylation"/>
    <property type="evidence" value="ECO:0007669"/>
    <property type="project" value="UniProtKB-KW"/>
</dbReference>
<dbReference type="InterPro" id="IPR001497">
    <property type="entry name" value="MethylDNA_cys_MeTrfase_AS"/>
</dbReference>
<reference evidence="16" key="1">
    <citation type="submission" date="2010-07" db="EMBL/GenBank/DDBJ databases">
        <title>The genome sequence of Gaeumannomyces graminis var. tritici strain R3-111a-1.</title>
        <authorList>
            <consortium name="The Broad Institute Genome Sequencing Platform"/>
            <person name="Ma L.-J."/>
            <person name="Dead R."/>
            <person name="Young S."/>
            <person name="Zeng Q."/>
            <person name="Koehrsen M."/>
            <person name="Alvarado L."/>
            <person name="Berlin A."/>
            <person name="Chapman S.B."/>
            <person name="Chen Z."/>
            <person name="Freedman E."/>
            <person name="Gellesch M."/>
            <person name="Goldberg J."/>
            <person name="Griggs A."/>
            <person name="Gujja S."/>
            <person name="Heilman E.R."/>
            <person name="Heiman D."/>
            <person name="Hepburn T."/>
            <person name="Howarth C."/>
            <person name="Jen D."/>
            <person name="Larson L."/>
            <person name="Mehta T."/>
            <person name="Neiman D."/>
            <person name="Pearson M."/>
            <person name="Roberts A."/>
            <person name="Saif S."/>
            <person name="Shea T."/>
            <person name="Shenoy N."/>
            <person name="Sisk P."/>
            <person name="Stolte C."/>
            <person name="Sykes S."/>
            <person name="Walk T."/>
            <person name="White J."/>
            <person name="Yandava C."/>
            <person name="Haas B."/>
            <person name="Nusbaum C."/>
            <person name="Birren B."/>
        </authorList>
    </citation>
    <scope>NUCLEOTIDE SEQUENCE [LARGE SCALE GENOMIC DNA]</scope>
    <source>
        <strain evidence="16">R3-111a-1</strain>
    </source>
</reference>
<name>J3PBC2_GAET3</name>
<dbReference type="VEuPathDB" id="FungiDB:GGTG_10795"/>
<evidence type="ECO:0000313" key="14">
    <source>
        <dbReference type="EMBL" id="EJT71538.1"/>
    </source>
</evidence>
<comment type="catalytic activity">
    <reaction evidence="1">
        <text>a 4-O-methyl-thymidine in DNA + L-cysteinyl-[protein] = a thymidine in DNA + S-methyl-L-cysteinyl-[protein]</text>
        <dbReference type="Rhea" id="RHEA:53428"/>
        <dbReference type="Rhea" id="RHEA-COMP:10131"/>
        <dbReference type="Rhea" id="RHEA-COMP:10132"/>
        <dbReference type="Rhea" id="RHEA-COMP:13555"/>
        <dbReference type="Rhea" id="RHEA-COMP:13556"/>
        <dbReference type="ChEBI" id="CHEBI:29950"/>
        <dbReference type="ChEBI" id="CHEBI:82612"/>
        <dbReference type="ChEBI" id="CHEBI:137386"/>
        <dbReference type="ChEBI" id="CHEBI:137387"/>
        <dbReference type="EC" id="2.1.1.63"/>
    </reaction>
</comment>
<dbReference type="OrthoDB" id="1907495at2759"/>